<organism evidence="1 2">
    <name type="scientific">Dulcicalothrix desertica PCC 7102</name>
    <dbReference type="NCBI Taxonomy" id="232991"/>
    <lineage>
        <taxon>Bacteria</taxon>
        <taxon>Bacillati</taxon>
        <taxon>Cyanobacteriota</taxon>
        <taxon>Cyanophyceae</taxon>
        <taxon>Nostocales</taxon>
        <taxon>Calotrichaceae</taxon>
        <taxon>Dulcicalothrix</taxon>
    </lineage>
</organism>
<protein>
    <submittedName>
        <fullName evidence="1">Uncharacterized protein</fullName>
    </submittedName>
</protein>
<keyword evidence="2" id="KW-1185">Reference proteome</keyword>
<proteinExistence type="predicted"/>
<dbReference type="EMBL" id="RSCL01000012">
    <property type="protein sequence ID" value="RUT03789.1"/>
    <property type="molecule type" value="Genomic_DNA"/>
</dbReference>
<evidence type="ECO:0000313" key="1">
    <source>
        <dbReference type="EMBL" id="RUT03789.1"/>
    </source>
</evidence>
<dbReference type="Proteomes" id="UP000271624">
    <property type="component" value="Unassembled WGS sequence"/>
</dbReference>
<accession>A0A433VCN9</accession>
<reference evidence="1" key="1">
    <citation type="submission" date="2018-12" db="EMBL/GenBank/DDBJ databases">
        <authorList>
            <person name="Will S."/>
            <person name="Neumann-Schaal M."/>
            <person name="Henke P."/>
        </authorList>
    </citation>
    <scope>NUCLEOTIDE SEQUENCE</scope>
    <source>
        <strain evidence="1">PCC 7102</strain>
    </source>
</reference>
<comment type="caution">
    <text evidence="1">The sequence shown here is derived from an EMBL/GenBank/DDBJ whole genome shotgun (WGS) entry which is preliminary data.</text>
</comment>
<dbReference type="AlphaFoldDB" id="A0A433VCN9"/>
<dbReference type="RefSeq" id="WP_127083075.1">
    <property type="nucleotide sequence ID" value="NZ_RSCL01000012.1"/>
</dbReference>
<name>A0A433VCN9_9CYAN</name>
<sequence>MTTNTNQPTNNQTQKSTTLIVTERFKLQSKSFRVTAYKLPDGKTTVTVRQMAITVRKQPKTAKDFLKRLGISPITARMPNCCVADMVYLPTVIDYFRDLNESGRGNIRTLLGQEFLTKHLLEEEAKNNR</sequence>
<dbReference type="OrthoDB" id="515449at2"/>
<gene>
    <name evidence="1" type="ORF">DSM106972_047030</name>
</gene>
<evidence type="ECO:0000313" key="2">
    <source>
        <dbReference type="Proteomes" id="UP000271624"/>
    </source>
</evidence>
<reference evidence="1" key="2">
    <citation type="journal article" date="2019" name="Genome Biol. Evol.">
        <title>Day and night: Metabolic profiles and evolutionary relationships of six axenic non-marine cyanobacteria.</title>
        <authorList>
            <person name="Will S.E."/>
            <person name="Henke P."/>
            <person name="Boedeker C."/>
            <person name="Huang S."/>
            <person name="Brinkmann H."/>
            <person name="Rohde M."/>
            <person name="Jarek M."/>
            <person name="Friedl T."/>
            <person name="Seufert S."/>
            <person name="Schumacher M."/>
            <person name="Overmann J."/>
            <person name="Neumann-Schaal M."/>
            <person name="Petersen J."/>
        </authorList>
    </citation>
    <scope>NUCLEOTIDE SEQUENCE [LARGE SCALE GENOMIC DNA]</scope>
    <source>
        <strain evidence="1">PCC 7102</strain>
    </source>
</reference>